<dbReference type="EMBL" id="CAJNOT010000725">
    <property type="protein sequence ID" value="CAF1065342.1"/>
    <property type="molecule type" value="Genomic_DNA"/>
</dbReference>
<sequence>MDLAFINNLRKIINEDDRIVTITLLIDIISNLINDRNNHRHHTLPNNYIQEVFHKYSGAMSCLQTIGFKQVNDDYVFDQTTSNEKLEEIVKLLENELDSNPLDQSKQIKCNVIDLGIIDDDKLEYKLISYDNLGIPLEFSKLIPFLSMLKQVQSYEDINLRRYIRSSIIPLEDFNRRISNRKNQTDIDKRDLLLIELLRWFKEEFFTWFDHPNCDRCQKSMDFFQYVQPTREEQEQGGAHKVELYKCSNCSSQYRFPRFNAPLKLLETRCGRCGEAANLFTCLCRALSFESRYIYDTTDHVWTEVYSENQNRWIHCDSCENLCDSPLIYEKGWKKSLSYCIAFAKDHIEDVTWRYVTHFKQTIQTRNINEYIFAKIISQINRKIQSQLNQQDKNKIISNRIKDLVSMLNEEKLTKESELHGRQSGSLTWKLARGETDEKNDITNGFIYLINNQECEKGFITIEYNSVLNKYYRNGFEENQIDGWIDKVYSSSNIQRKIEKDWKMVYLSRNKLFQNGFISWFIQFNSEQEQFYRFNKINIQCPSTTFDQYAQIICQLHIGDQLIIDIPQNSNSSFEYILDEKINSLSNIRIGFKVILTSSNDNNDDTAWQKAQLFRQSIEQISNNDQSHFLRINLTIVKKHAN</sequence>
<organism evidence="14 18">
    <name type="scientific">Rotaria sordida</name>
    <dbReference type="NCBI Taxonomy" id="392033"/>
    <lineage>
        <taxon>Eukaryota</taxon>
        <taxon>Metazoa</taxon>
        <taxon>Spiralia</taxon>
        <taxon>Gnathifera</taxon>
        <taxon>Rotifera</taxon>
        <taxon>Eurotatoria</taxon>
        <taxon>Bdelloidea</taxon>
        <taxon>Philodinida</taxon>
        <taxon>Philodinidae</taxon>
        <taxon>Rotaria</taxon>
    </lineage>
</organism>
<dbReference type="AlphaFoldDB" id="A0A813U133"/>
<evidence type="ECO:0000313" key="14">
    <source>
        <dbReference type="EMBL" id="CAF0821662.1"/>
    </source>
</evidence>
<keyword evidence="19" id="KW-1185">Reference proteome</keyword>
<dbReference type="GO" id="GO:0005634">
    <property type="term" value="C:nucleus"/>
    <property type="evidence" value="ECO:0007669"/>
    <property type="project" value="TreeGrafter"/>
</dbReference>
<dbReference type="Gene3D" id="2.20.25.10">
    <property type="match status" value="1"/>
</dbReference>
<evidence type="ECO:0000256" key="9">
    <source>
        <dbReference type="ARBA" id="ARBA00022801"/>
    </source>
</evidence>
<dbReference type="InterPro" id="IPR036339">
    <property type="entry name" value="PUB-like_dom_sf"/>
</dbReference>
<comment type="catalytic activity">
    <reaction evidence="1">
        <text>Hydrolysis of an N(4)-(acetyl-beta-D-glucosaminyl)asparagine residue in which the glucosamine residue may be further glycosylated, to yield a (substituted) N-acetyl-beta-D-glucosaminylamine and a peptide containing an aspartate residue.</text>
        <dbReference type="EC" id="3.5.1.52"/>
    </reaction>
</comment>
<reference evidence="14" key="1">
    <citation type="submission" date="2021-02" db="EMBL/GenBank/DDBJ databases">
        <authorList>
            <person name="Nowell W R."/>
        </authorList>
    </citation>
    <scope>NUCLEOTIDE SEQUENCE</scope>
</reference>
<gene>
    <name evidence="17" type="ORF">JBS370_LOCUS15974</name>
    <name evidence="15" type="ORF">JXQ802_LOCUS12923</name>
    <name evidence="14" type="ORF">PYM288_LOCUS5618</name>
    <name evidence="16" type="ORF">ZHD862_LOCUS15781</name>
</gene>
<dbReference type="GO" id="GO:0000224">
    <property type="term" value="F:peptide-N4-(N-acetyl-beta-glucosaminyl)asparagine amidase activity"/>
    <property type="evidence" value="ECO:0007669"/>
    <property type="project" value="UniProtKB-EC"/>
</dbReference>
<dbReference type="PROSITE" id="PS51398">
    <property type="entry name" value="PAW"/>
    <property type="match status" value="1"/>
</dbReference>
<dbReference type="EMBL" id="CAJNOH010000058">
    <property type="protein sequence ID" value="CAF0821662.1"/>
    <property type="molecule type" value="Genomic_DNA"/>
</dbReference>
<dbReference type="SUPFAM" id="SSF54001">
    <property type="entry name" value="Cysteine proteinases"/>
    <property type="match status" value="1"/>
</dbReference>
<dbReference type="EMBL" id="CAJNOL010000271">
    <property type="protein sequence ID" value="CAF0975975.1"/>
    <property type="molecule type" value="Genomic_DNA"/>
</dbReference>
<dbReference type="Proteomes" id="UP000663854">
    <property type="component" value="Unassembled WGS sequence"/>
</dbReference>
<keyword evidence="10" id="KW-0862">Zinc</keyword>
<evidence type="ECO:0000313" key="15">
    <source>
        <dbReference type="EMBL" id="CAF0975975.1"/>
    </source>
</evidence>
<comment type="subcellular location">
    <subcellularLocation>
        <location evidence="3">Cytoplasm</location>
    </subcellularLocation>
</comment>
<evidence type="ECO:0000256" key="12">
    <source>
        <dbReference type="PROSITE-ProRule" id="PRU00731"/>
    </source>
</evidence>
<dbReference type="Proteomes" id="UP000663836">
    <property type="component" value="Unassembled WGS sequence"/>
</dbReference>
<dbReference type="Gene3D" id="2.60.120.1020">
    <property type="entry name" value="Peptide N glycanase, PAW domain"/>
    <property type="match status" value="1"/>
</dbReference>
<dbReference type="Gene3D" id="1.20.58.2190">
    <property type="match status" value="1"/>
</dbReference>
<dbReference type="InterPro" id="IPR050883">
    <property type="entry name" value="PNGase"/>
</dbReference>
<evidence type="ECO:0000313" key="19">
    <source>
        <dbReference type="Proteomes" id="UP000663870"/>
    </source>
</evidence>
<protein>
    <recommendedName>
        <fullName evidence="6">Peptide-N(4)-(N-acetyl-beta-glucosaminyl)asparagine amidase</fullName>
        <ecNumber evidence="5">3.5.1.52</ecNumber>
    </recommendedName>
    <alternativeName>
        <fullName evidence="11">Peptide:N-glycanase</fullName>
    </alternativeName>
</protein>
<evidence type="ECO:0000256" key="7">
    <source>
        <dbReference type="ARBA" id="ARBA00022490"/>
    </source>
</evidence>
<dbReference type="GO" id="GO:0005829">
    <property type="term" value="C:cytosol"/>
    <property type="evidence" value="ECO:0007669"/>
    <property type="project" value="TreeGrafter"/>
</dbReference>
<dbReference type="SUPFAM" id="SSF49785">
    <property type="entry name" value="Galactose-binding domain-like"/>
    <property type="match status" value="1"/>
</dbReference>
<dbReference type="InterPro" id="IPR038680">
    <property type="entry name" value="PAW_sf"/>
</dbReference>
<dbReference type="InterPro" id="IPR002931">
    <property type="entry name" value="Transglutaminase-like"/>
</dbReference>
<comment type="caution">
    <text evidence="14">The sequence shown here is derived from an EMBL/GenBank/DDBJ whole genome shotgun (WGS) entry which is preliminary data.</text>
</comment>
<dbReference type="Proteomes" id="UP000663864">
    <property type="component" value="Unassembled WGS sequence"/>
</dbReference>
<dbReference type="PANTHER" id="PTHR12143">
    <property type="entry name" value="PEPTIDE N-GLYCANASE PNGASE -RELATED"/>
    <property type="match status" value="1"/>
</dbReference>
<dbReference type="Gene3D" id="3.10.620.30">
    <property type="match status" value="1"/>
</dbReference>
<dbReference type="Pfam" id="PF04721">
    <property type="entry name" value="PAW"/>
    <property type="match status" value="1"/>
</dbReference>
<keyword evidence="8" id="KW-0479">Metal-binding</keyword>
<evidence type="ECO:0000313" key="16">
    <source>
        <dbReference type="EMBL" id="CAF1065342.1"/>
    </source>
</evidence>
<evidence type="ECO:0000313" key="17">
    <source>
        <dbReference type="EMBL" id="CAF3812901.1"/>
    </source>
</evidence>
<comment type="cofactor">
    <cofactor evidence="2">
        <name>Zn(2+)</name>
        <dbReference type="ChEBI" id="CHEBI:29105"/>
    </cofactor>
</comment>
<name>A0A813U133_9BILA</name>
<evidence type="ECO:0000256" key="2">
    <source>
        <dbReference type="ARBA" id="ARBA00001947"/>
    </source>
</evidence>
<evidence type="ECO:0000256" key="5">
    <source>
        <dbReference type="ARBA" id="ARBA00012158"/>
    </source>
</evidence>
<evidence type="ECO:0000313" key="18">
    <source>
        <dbReference type="Proteomes" id="UP000663854"/>
    </source>
</evidence>
<dbReference type="SMART" id="SM00460">
    <property type="entry name" value="TGc"/>
    <property type="match status" value="1"/>
</dbReference>
<evidence type="ECO:0000256" key="3">
    <source>
        <dbReference type="ARBA" id="ARBA00004496"/>
    </source>
</evidence>
<dbReference type="GO" id="GO:0006516">
    <property type="term" value="P:glycoprotein catabolic process"/>
    <property type="evidence" value="ECO:0007669"/>
    <property type="project" value="InterPro"/>
</dbReference>
<dbReference type="CDD" id="cd09212">
    <property type="entry name" value="PUB"/>
    <property type="match status" value="1"/>
</dbReference>
<keyword evidence="9" id="KW-0378">Hydrolase</keyword>
<dbReference type="EMBL" id="CAJOBD010001570">
    <property type="protein sequence ID" value="CAF3812901.1"/>
    <property type="molecule type" value="Genomic_DNA"/>
</dbReference>
<evidence type="ECO:0000256" key="1">
    <source>
        <dbReference type="ARBA" id="ARBA00001650"/>
    </source>
</evidence>
<dbReference type="EC" id="3.5.1.52" evidence="5"/>
<evidence type="ECO:0000256" key="11">
    <source>
        <dbReference type="ARBA" id="ARBA00032901"/>
    </source>
</evidence>
<evidence type="ECO:0000256" key="4">
    <source>
        <dbReference type="ARBA" id="ARBA00009390"/>
    </source>
</evidence>
<dbReference type="InterPro" id="IPR008979">
    <property type="entry name" value="Galactose-bd-like_sf"/>
</dbReference>
<comment type="similarity">
    <text evidence="4 12">Belongs to the transglutaminase-like superfamily. PNGase family.</text>
</comment>
<dbReference type="SUPFAM" id="SSF143503">
    <property type="entry name" value="PUG domain-like"/>
    <property type="match status" value="1"/>
</dbReference>
<accession>A0A813U133</accession>
<dbReference type="InterPro" id="IPR038765">
    <property type="entry name" value="Papain-like_cys_pep_sf"/>
</dbReference>
<feature type="domain" description="PAW" evidence="13">
    <location>
        <begin position="418"/>
        <end position="641"/>
    </location>
</feature>
<evidence type="ECO:0000256" key="6">
    <source>
        <dbReference type="ARBA" id="ARBA00018546"/>
    </source>
</evidence>
<dbReference type="PANTHER" id="PTHR12143:SF19">
    <property type="entry name" value="PEPTIDE-N(4)-(N-ACETYL-BETA-GLUCOSAMINYL)ASPARAGINE AMIDASE"/>
    <property type="match status" value="1"/>
</dbReference>
<dbReference type="GO" id="GO:0046872">
    <property type="term" value="F:metal ion binding"/>
    <property type="evidence" value="ECO:0007669"/>
    <property type="project" value="UniProtKB-KW"/>
</dbReference>
<proteinExistence type="inferred from homology"/>
<keyword evidence="7" id="KW-0963">Cytoplasm</keyword>
<dbReference type="InterPro" id="IPR006588">
    <property type="entry name" value="Peptide_N_glycanase_PAW_dom"/>
</dbReference>
<evidence type="ECO:0000256" key="8">
    <source>
        <dbReference type="ARBA" id="ARBA00022723"/>
    </source>
</evidence>
<dbReference type="Proteomes" id="UP000663870">
    <property type="component" value="Unassembled WGS sequence"/>
</dbReference>
<evidence type="ECO:0000256" key="10">
    <source>
        <dbReference type="ARBA" id="ARBA00022833"/>
    </source>
</evidence>
<evidence type="ECO:0000259" key="13">
    <source>
        <dbReference type="PROSITE" id="PS51398"/>
    </source>
</evidence>
<dbReference type="Pfam" id="PF01841">
    <property type="entry name" value="Transglut_core"/>
    <property type="match status" value="1"/>
</dbReference>